<dbReference type="Pfam" id="PF13174">
    <property type="entry name" value="TPR_6"/>
    <property type="match status" value="1"/>
</dbReference>
<dbReference type="AlphaFoldDB" id="A0A0R0CCT3"/>
<dbReference type="RefSeq" id="WP_057628506.1">
    <property type="nucleotide sequence ID" value="NZ_LDJJ01000031.1"/>
</dbReference>
<dbReference type="InterPro" id="IPR011990">
    <property type="entry name" value="TPR-like_helical_dom_sf"/>
</dbReference>
<dbReference type="SUPFAM" id="SSF48452">
    <property type="entry name" value="TPR-like"/>
    <property type="match status" value="1"/>
</dbReference>
<evidence type="ECO:0000256" key="2">
    <source>
        <dbReference type="SAM" id="Phobius"/>
    </source>
</evidence>
<sequence length="251" mass="28338">MSPIILLSLVLQVACCVHVVRTGRPLYWVFILLVFSYLAVLIYVIAEVLPELRNNPTARRGLRQVRDQIDPQRSKRQAGQQLRASDTADNRRRLAQEHLDRGEYAEAAALYEGALRGLYSEDPDLMLGLAKAQYGLQQPAQARRTLEALIAANPNFRSHDGHLLYARTVEDSADIPAALHEYEALIGGYPGEEARLRYALLLKRAGRDDEAAKQLQNILDRAETSPRYYQQAQRVWIDAARKELRQLAPVG</sequence>
<organism evidence="3 4">
    <name type="scientific">Stenotrophomonas terrae</name>
    <dbReference type="NCBI Taxonomy" id="405446"/>
    <lineage>
        <taxon>Bacteria</taxon>
        <taxon>Pseudomonadati</taxon>
        <taxon>Pseudomonadota</taxon>
        <taxon>Gammaproteobacteria</taxon>
        <taxon>Lysobacterales</taxon>
        <taxon>Lysobacteraceae</taxon>
        <taxon>Stenotrophomonas</taxon>
    </lineage>
</organism>
<keyword evidence="4" id="KW-1185">Reference proteome</keyword>
<name>A0A0R0CCT3_9GAMM</name>
<feature type="region of interest" description="Disordered" evidence="1">
    <location>
        <begin position="67"/>
        <end position="90"/>
    </location>
</feature>
<dbReference type="InterPro" id="IPR019734">
    <property type="entry name" value="TPR_rpt"/>
</dbReference>
<feature type="transmembrane region" description="Helical" evidence="2">
    <location>
        <begin position="26"/>
        <end position="46"/>
    </location>
</feature>
<evidence type="ECO:0000256" key="1">
    <source>
        <dbReference type="SAM" id="MobiDB-lite"/>
    </source>
</evidence>
<accession>A0A0R0CCT3</accession>
<keyword evidence="2" id="KW-0472">Membrane</keyword>
<dbReference type="Pfam" id="PF14559">
    <property type="entry name" value="TPR_19"/>
    <property type="match status" value="1"/>
</dbReference>
<reference evidence="3 4" key="1">
    <citation type="submission" date="2015-05" db="EMBL/GenBank/DDBJ databases">
        <title>Genome sequencing and analysis of members of genus Stenotrophomonas.</title>
        <authorList>
            <person name="Patil P.P."/>
            <person name="Midha S."/>
            <person name="Patil P.B."/>
        </authorList>
    </citation>
    <scope>NUCLEOTIDE SEQUENCE [LARGE SCALE GENOMIC DNA]</scope>
    <source>
        <strain evidence="3 4">DSM 18941</strain>
    </source>
</reference>
<protein>
    <submittedName>
        <fullName evidence="3">Membrane protein</fullName>
    </submittedName>
</protein>
<dbReference type="Proteomes" id="UP000051863">
    <property type="component" value="Unassembled WGS sequence"/>
</dbReference>
<dbReference type="PATRIC" id="fig|405446.3.peg.1439"/>
<dbReference type="EMBL" id="LDJJ01000031">
    <property type="protein sequence ID" value="KRG67497.1"/>
    <property type="molecule type" value="Genomic_DNA"/>
</dbReference>
<keyword evidence="2" id="KW-0812">Transmembrane</keyword>
<evidence type="ECO:0000313" key="3">
    <source>
        <dbReference type="EMBL" id="KRG67497.1"/>
    </source>
</evidence>
<dbReference type="PIRSF" id="PIRSF030959">
    <property type="entry name" value="UCP030959"/>
    <property type="match status" value="1"/>
</dbReference>
<evidence type="ECO:0000313" key="4">
    <source>
        <dbReference type="Proteomes" id="UP000051863"/>
    </source>
</evidence>
<dbReference type="InterPro" id="IPR014562">
    <property type="entry name" value="UCP030959_TPR_rpt-cont"/>
</dbReference>
<gene>
    <name evidence="3" type="ORF">ABB27_09785</name>
</gene>
<proteinExistence type="predicted"/>
<keyword evidence="2" id="KW-1133">Transmembrane helix</keyword>
<dbReference type="Gene3D" id="1.25.40.10">
    <property type="entry name" value="Tetratricopeptide repeat domain"/>
    <property type="match status" value="1"/>
</dbReference>
<comment type="caution">
    <text evidence="3">The sequence shown here is derived from an EMBL/GenBank/DDBJ whole genome shotgun (WGS) entry which is preliminary data.</text>
</comment>
<dbReference type="OrthoDB" id="7559170at2"/>